<dbReference type="Pfam" id="PF02653">
    <property type="entry name" value="BPD_transp_2"/>
    <property type="match status" value="1"/>
</dbReference>
<evidence type="ECO:0000256" key="5">
    <source>
        <dbReference type="ARBA" id="ARBA00023136"/>
    </source>
</evidence>
<protein>
    <submittedName>
        <fullName evidence="7">Branched-chain amino acid ABC transporter permease</fullName>
    </submittedName>
</protein>
<feature type="transmembrane region" description="Helical" evidence="6">
    <location>
        <begin position="257"/>
        <end position="282"/>
    </location>
</feature>
<dbReference type="InterPro" id="IPR001851">
    <property type="entry name" value="ABC_transp_permease"/>
</dbReference>
<feature type="transmembrane region" description="Helical" evidence="6">
    <location>
        <begin position="172"/>
        <end position="190"/>
    </location>
</feature>
<comment type="caution">
    <text evidence="7">The sequence shown here is derived from an EMBL/GenBank/DDBJ whole genome shotgun (WGS) entry which is preliminary data.</text>
</comment>
<dbReference type="AlphaFoldDB" id="A0A2M9G0P8"/>
<feature type="transmembrane region" description="Helical" evidence="6">
    <location>
        <begin position="109"/>
        <end position="127"/>
    </location>
</feature>
<evidence type="ECO:0000313" key="7">
    <source>
        <dbReference type="EMBL" id="PJK29298.1"/>
    </source>
</evidence>
<organism evidence="7 8">
    <name type="scientific">Minwuia thermotolerans</name>
    <dbReference type="NCBI Taxonomy" id="2056226"/>
    <lineage>
        <taxon>Bacteria</taxon>
        <taxon>Pseudomonadati</taxon>
        <taxon>Pseudomonadota</taxon>
        <taxon>Alphaproteobacteria</taxon>
        <taxon>Minwuiales</taxon>
        <taxon>Minwuiaceae</taxon>
        <taxon>Minwuia</taxon>
    </lineage>
</organism>
<evidence type="ECO:0000256" key="6">
    <source>
        <dbReference type="SAM" id="Phobius"/>
    </source>
</evidence>
<dbReference type="CDD" id="cd06581">
    <property type="entry name" value="TM_PBP1_LivM_like"/>
    <property type="match status" value="1"/>
</dbReference>
<dbReference type="GO" id="GO:0015658">
    <property type="term" value="F:branched-chain amino acid transmembrane transporter activity"/>
    <property type="evidence" value="ECO:0007669"/>
    <property type="project" value="InterPro"/>
</dbReference>
<evidence type="ECO:0000313" key="8">
    <source>
        <dbReference type="Proteomes" id="UP000229498"/>
    </source>
</evidence>
<dbReference type="EMBL" id="PHIG01000034">
    <property type="protein sequence ID" value="PJK29298.1"/>
    <property type="molecule type" value="Genomic_DNA"/>
</dbReference>
<name>A0A2M9G0P8_9PROT</name>
<keyword evidence="8" id="KW-1185">Reference proteome</keyword>
<keyword evidence="5 6" id="KW-0472">Membrane</keyword>
<dbReference type="PANTHER" id="PTHR30482:SF20">
    <property type="entry name" value="HIGH-AFFINITY BRANCHED-CHAIN AMINO ACID TRANSPORT SYSTEM PERMEASE PROTEIN LIVM"/>
    <property type="match status" value="1"/>
</dbReference>
<dbReference type="OrthoDB" id="9034298at2"/>
<evidence type="ECO:0000256" key="4">
    <source>
        <dbReference type="ARBA" id="ARBA00022989"/>
    </source>
</evidence>
<evidence type="ECO:0000256" key="2">
    <source>
        <dbReference type="ARBA" id="ARBA00022475"/>
    </source>
</evidence>
<dbReference type="Proteomes" id="UP000229498">
    <property type="component" value="Unassembled WGS sequence"/>
</dbReference>
<comment type="subcellular location">
    <subcellularLocation>
        <location evidence="1">Cell membrane</location>
        <topology evidence="1">Multi-pass membrane protein</topology>
    </subcellularLocation>
</comment>
<proteinExistence type="predicted"/>
<dbReference type="PANTHER" id="PTHR30482">
    <property type="entry name" value="HIGH-AFFINITY BRANCHED-CHAIN AMINO ACID TRANSPORT SYSTEM PERMEASE"/>
    <property type="match status" value="1"/>
</dbReference>
<feature type="transmembrane region" description="Helical" evidence="6">
    <location>
        <begin position="302"/>
        <end position="331"/>
    </location>
</feature>
<sequence>MRLPLVERSLLWFGLAVVVVLPIFYDGYTIYEFGKILMYALAVLGLNILTGFNGQFSLGHSAFFAVGAYTTAILMEQLGVPYWATIPLAAAVSFTAGFLFGLPALRLEGLFLALATFALAIATPQILKYDGISHLTGGVQGIVLATPYPPAWVDSIAVAVSGEALSVDRWKYIFTAIVVVIMFVLAQNLIRSRTGRAFIAIRDNPLSAKTMGINNAIFKSACFGVSAMYTGVAGSLFAIMDEYLAPESFTFAEAIKFLVGGVVGGIASLFGAVFGGAFVLYVPNFSDTIARLLENWIANPQGLSWTVYGLFLIFAVYVMPMGATGLIQILVRKIGVRR</sequence>
<dbReference type="GO" id="GO:0005886">
    <property type="term" value="C:plasma membrane"/>
    <property type="evidence" value="ECO:0007669"/>
    <property type="project" value="UniProtKB-SubCell"/>
</dbReference>
<feature type="transmembrane region" description="Helical" evidence="6">
    <location>
        <begin position="31"/>
        <end position="49"/>
    </location>
</feature>
<keyword evidence="4 6" id="KW-1133">Transmembrane helix</keyword>
<dbReference type="InterPro" id="IPR043428">
    <property type="entry name" value="LivM-like"/>
</dbReference>
<reference evidence="7 8" key="1">
    <citation type="submission" date="2017-11" db="EMBL/GenBank/DDBJ databases">
        <title>Draft genome sequence of Rhizobiales bacterium SY3-13.</title>
        <authorList>
            <person name="Sun C."/>
        </authorList>
    </citation>
    <scope>NUCLEOTIDE SEQUENCE [LARGE SCALE GENOMIC DNA]</scope>
    <source>
        <strain evidence="7 8">SY3-13</strain>
    </source>
</reference>
<keyword evidence="2" id="KW-1003">Cell membrane</keyword>
<gene>
    <name evidence="7" type="ORF">CVT23_12760</name>
</gene>
<evidence type="ECO:0000256" key="1">
    <source>
        <dbReference type="ARBA" id="ARBA00004651"/>
    </source>
</evidence>
<accession>A0A2M9G0P8</accession>
<feature type="transmembrane region" description="Helical" evidence="6">
    <location>
        <begin position="9"/>
        <end position="25"/>
    </location>
</feature>
<feature type="transmembrane region" description="Helical" evidence="6">
    <location>
        <begin position="81"/>
        <end position="102"/>
    </location>
</feature>
<keyword evidence="3 6" id="KW-0812">Transmembrane</keyword>
<evidence type="ECO:0000256" key="3">
    <source>
        <dbReference type="ARBA" id="ARBA00022692"/>
    </source>
</evidence>